<dbReference type="InterPro" id="IPR006380">
    <property type="entry name" value="SPP-like_dom"/>
</dbReference>
<dbReference type="InterPro" id="IPR024197">
    <property type="entry name" value="TPP-like"/>
</dbReference>
<evidence type="ECO:0000313" key="3">
    <source>
        <dbReference type="Proteomes" id="UP000422764"/>
    </source>
</evidence>
<dbReference type="SUPFAM" id="SSF56784">
    <property type="entry name" value="HAD-like"/>
    <property type="match status" value="1"/>
</dbReference>
<reference evidence="2 3" key="1">
    <citation type="submission" date="2019-12" db="EMBL/GenBank/DDBJ databases">
        <title>Genome sequenceing of Clostridium bovifaecis.</title>
        <authorList>
            <person name="Yao Y."/>
        </authorList>
    </citation>
    <scope>NUCLEOTIDE SEQUENCE [LARGE SCALE GENOMIC DNA]</scope>
    <source>
        <strain evidence="2 3">BXX</strain>
    </source>
</reference>
<dbReference type="InterPro" id="IPR036412">
    <property type="entry name" value="HAD-like_sf"/>
</dbReference>
<accession>A0A6I6EJC1</accession>
<evidence type="ECO:0000259" key="1">
    <source>
        <dbReference type="Pfam" id="PF05116"/>
    </source>
</evidence>
<sequence length="270" mass="31692">MIFASDLDRTLIYTKKLIKDSDEDIILAERYLDKELSFMKKDVLEKLIDIRSKILFIPVTTRTIEQYNRIFLITDYIKPDYAVVSNGGNILIKGEVDRDWKEIINRKVSKIVPHLIVKKRFLESFEDTTWIERMVFRDELFYSVHFLNKELINLQELEEFKSWVEDNEWHISLQGRKLYIVPNCVNKWDALLYIKKRKNKSKVISAGDSFLDYPILINAEHPICASHGELKALIEEKKVEQRHISITKSSGISASEDIVKIVNDLICQNV</sequence>
<feature type="domain" description="Sucrose phosphatase-like" evidence="1">
    <location>
        <begin position="2"/>
        <end position="245"/>
    </location>
</feature>
<dbReference type="InterPro" id="IPR023214">
    <property type="entry name" value="HAD_sf"/>
</dbReference>
<organism evidence="2 3">
    <name type="scientific">Clostridium bovifaecis</name>
    <dbReference type="NCBI Taxonomy" id="2184719"/>
    <lineage>
        <taxon>Bacteria</taxon>
        <taxon>Bacillati</taxon>
        <taxon>Bacillota</taxon>
        <taxon>Clostridia</taxon>
        <taxon>Eubacteriales</taxon>
        <taxon>Clostridiaceae</taxon>
        <taxon>Clostridium</taxon>
    </lineage>
</organism>
<dbReference type="Pfam" id="PF05116">
    <property type="entry name" value="S6PP"/>
    <property type="match status" value="1"/>
</dbReference>
<evidence type="ECO:0000313" key="2">
    <source>
        <dbReference type="EMBL" id="QGU93922.1"/>
    </source>
</evidence>
<keyword evidence="3" id="KW-1185">Reference proteome</keyword>
<dbReference type="Gene3D" id="3.40.50.1000">
    <property type="entry name" value="HAD superfamily/HAD-like"/>
    <property type="match status" value="1"/>
</dbReference>
<dbReference type="PIRSF" id="PIRSF030802">
    <property type="entry name" value="UCP030802"/>
    <property type="match status" value="1"/>
</dbReference>
<name>A0A6I6EJC1_9CLOT</name>
<dbReference type="GO" id="GO:0003824">
    <property type="term" value="F:catalytic activity"/>
    <property type="evidence" value="ECO:0007669"/>
    <property type="project" value="UniProtKB-ARBA"/>
</dbReference>
<proteinExistence type="predicted"/>
<dbReference type="Proteomes" id="UP000422764">
    <property type="component" value="Chromosome"/>
</dbReference>
<dbReference type="EMBL" id="CP046522">
    <property type="protein sequence ID" value="QGU93922.1"/>
    <property type="molecule type" value="Genomic_DNA"/>
</dbReference>
<gene>
    <name evidence="2" type="ORF">GOM49_01165</name>
</gene>
<dbReference type="AlphaFoldDB" id="A0A6I6EJC1"/>
<protein>
    <recommendedName>
        <fullName evidence="1">Sucrose phosphatase-like domain-containing protein</fullName>
    </recommendedName>
</protein>